<evidence type="ECO:0000313" key="2">
    <source>
        <dbReference type="EMBL" id="MBW0561714.1"/>
    </source>
</evidence>
<sequence>MKRAKKIKFFFRNGKEEEESSVEEEELYGTEGALTPVGESQGTGGPSLAHSNQPVSHQSETSLLAIMQKLNHIMANLQAASYSEESRPQAFKTPSMKGPE</sequence>
<feature type="compositionally biased region" description="Acidic residues" evidence="1">
    <location>
        <begin position="16"/>
        <end position="28"/>
    </location>
</feature>
<organism evidence="2 3">
    <name type="scientific">Austropuccinia psidii MF-1</name>
    <dbReference type="NCBI Taxonomy" id="1389203"/>
    <lineage>
        <taxon>Eukaryota</taxon>
        <taxon>Fungi</taxon>
        <taxon>Dikarya</taxon>
        <taxon>Basidiomycota</taxon>
        <taxon>Pucciniomycotina</taxon>
        <taxon>Pucciniomycetes</taxon>
        <taxon>Pucciniales</taxon>
        <taxon>Sphaerophragmiaceae</taxon>
        <taxon>Austropuccinia</taxon>
    </lineage>
</organism>
<evidence type="ECO:0000256" key="1">
    <source>
        <dbReference type="SAM" id="MobiDB-lite"/>
    </source>
</evidence>
<feature type="region of interest" description="Disordered" evidence="1">
    <location>
        <begin position="81"/>
        <end position="100"/>
    </location>
</feature>
<reference evidence="2" key="1">
    <citation type="submission" date="2021-03" db="EMBL/GenBank/DDBJ databases">
        <title>Draft genome sequence of rust myrtle Austropuccinia psidii MF-1, a brazilian biotype.</title>
        <authorList>
            <person name="Quecine M.C."/>
            <person name="Pachon D.M.R."/>
            <person name="Bonatelli M.L."/>
            <person name="Correr F.H."/>
            <person name="Franceschini L.M."/>
            <person name="Leite T.F."/>
            <person name="Margarido G.R.A."/>
            <person name="Almeida C.A."/>
            <person name="Ferrarezi J.A."/>
            <person name="Labate C.A."/>
        </authorList>
    </citation>
    <scope>NUCLEOTIDE SEQUENCE</scope>
    <source>
        <strain evidence="2">MF-1</strain>
    </source>
</reference>
<comment type="caution">
    <text evidence="2">The sequence shown here is derived from an EMBL/GenBank/DDBJ whole genome shotgun (WGS) entry which is preliminary data.</text>
</comment>
<dbReference type="AlphaFoldDB" id="A0A9Q3JH60"/>
<proteinExistence type="predicted"/>
<protein>
    <submittedName>
        <fullName evidence="2">Uncharacterized protein</fullName>
    </submittedName>
</protein>
<feature type="compositionally biased region" description="Polar residues" evidence="1">
    <location>
        <begin position="49"/>
        <end position="59"/>
    </location>
</feature>
<feature type="region of interest" description="Disordered" evidence="1">
    <location>
        <begin position="12"/>
        <end position="59"/>
    </location>
</feature>
<gene>
    <name evidence="2" type="ORF">O181_101429</name>
</gene>
<keyword evidence="3" id="KW-1185">Reference proteome</keyword>
<name>A0A9Q3JH60_9BASI</name>
<dbReference type="EMBL" id="AVOT02071418">
    <property type="protein sequence ID" value="MBW0561714.1"/>
    <property type="molecule type" value="Genomic_DNA"/>
</dbReference>
<dbReference type="Proteomes" id="UP000765509">
    <property type="component" value="Unassembled WGS sequence"/>
</dbReference>
<accession>A0A9Q3JH60</accession>
<evidence type="ECO:0000313" key="3">
    <source>
        <dbReference type="Proteomes" id="UP000765509"/>
    </source>
</evidence>